<feature type="domain" description="Acylphosphatase-like" evidence="13">
    <location>
        <begin position="6"/>
        <end position="93"/>
    </location>
</feature>
<comment type="catalytic activity">
    <reaction evidence="9">
        <text>C-terminal L-cysteinyl-[HypE protein] + carbamoyl phosphate + ATP + H2O = C-terminal S-carboxamide-L-cysteinyl-[HypE protein] + AMP + phosphate + diphosphate + H(+)</text>
        <dbReference type="Rhea" id="RHEA:55636"/>
        <dbReference type="Rhea" id="RHEA-COMP:14247"/>
        <dbReference type="Rhea" id="RHEA-COMP:14392"/>
        <dbReference type="ChEBI" id="CHEBI:15377"/>
        <dbReference type="ChEBI" id="CHEBI:15378"/>
        <dbReference type="ChEBI" id="CHEBI:30616"/>
        <dbReference type="ChEBI" id="CHEBI:33019"/>
        <dbReference type="ChEBI" id="CHEBI:43474"/>
        <dbReference type="ChEBI" id="CHEBI:58228"/>
        <dbReference type="ChEBI" id="CHEBI:76913"/>
        <dbReference type="ChEBI" id="CHEBI:139126"/>
        <dbReference type="ChEBI" id="CHEBI:456215"/>
    </reaction>
</comment>
<comment type="pathway">
    <text evidence="1">Protein modification; [NiFe] hydrogenase maturation.</text>
</comment>
<dbReference type="SUPFAM" id="SSF54975">
    <property type="entry name" value="Acylphosphatase/BLUF domain-like"/>
    <property type="match status" value="1"/>
</dbReference>
<comment type="caution">
    <text evidence="15">The sequence shown here is derived from an EMBL/GenBank/DDBJ whole genome shotgun (WGS) entry which is preliminary data.</text>
</comment>
<evidence type="ECO:0000259" key="13">
    <source>
        <dbReference type="PROSITE" id="PS51160"/>
    </source>
</evidence>
<evidence type="ECO:0000259" key="14">
    <source>
        <dbReference type="PROSITE" id="PS51163"/>
    </source>
</evidence>
<dbReference type="InterPro" id="IPR011125">
    <property type="entry name" value="Znf_HypF"/>
</dbReference>
<dbReference type="PANTHER" id="PTHR42959">
    <property type="entry name" value="CARBAMOYLTRANSFERASE"/>
    <property type="match status" value="1"/>
</dbReference>
<keyword evidence="7" id="KW-0862">Zinc</keyword>
<feature type="compositionally biased region" description="Polar residues" evidence="12">
    <location>
        <begin position="652"/>
        <end position="661"/>
    </location>
</feature>
<dbReference type="GO" id="GO:0016743">
    <property type="term" value="F:carboxyl- or carbamoyltransferase activity"/>
    <property type="evidence" value="ECO:0007669"/>
    <property type="project" value="UniProtKB-UniRule"/>
</dbReference>
<comment type="caution">
    <text evidence="11">Lacks conserved residue(s) required for the propagation of feature annotation.</text>
</comment>
<comment type="similarity">
    <text evidence="3 10">Belongs to the carbamoyltransferase HypF family.</text>
</comment>
<evidence type="ECO:0000256" key="1">
    <source>
        <dbReference type="ARBA" id="ARBA00004711"/>
    </source>
</evidence>
<dbReference type="NCBIfam" id="TIGR00143">
    <property type="entry name" value="hypF"/>
    <property type="match status" value="1"/>
</dbReference>
<dbReference type="InterPro" id="IPR036046">
    <property type="entry name" value="Acylphosphatase-like_dom_sf"/>
</dbReference>
<sequence length="798" mass="89642">MKETVTRRIRVYGIVQGVGFRPTVSRHATTCNIYGSVSNKGPYVEIFAQAPEAQVDRFVTMIREQSPKRAAILKMNIEDVENPEIYKDFQIVESEKTKGEIFVSPDIAICEECKEEMYQLGNRRYLHPFINCTCCGPRLTILDALPYDRERTSMKEFPMCPDCAHEYHDPEDRRFDAQPVCCNNCGPQVYLAERSERGRDAVTYARRVIAEGGIVAVKGIGGFHLCCDATKESAVELLRTRKKRPVKPFAVMARNEEAVRSVCELSEEQEKILTGHQKPILLLDKKEGVSKLAKSVAPFNPKVGIMLPYAPVQLLLFQYDDGIQMPDFLVMTSGNISGAPICRDDREVKEELSHLCDCILSHDRKIRIRADDSVMDFYREEPYMIRRSRGYAPLPYMLSKAWQGQVLAVGGELKNACCIGHDDRFYPAPYVGDLEDLRTVKALQETITRLTALLEVEPELVVADLHPKYNSTMVAHEMELPMIQVQHHYAHVLSCMAENDCAGPVIGVSFDGTGYGTDGTIWGGEILYADYEHFKRIGSIEPFWHVGGDIASQEGFRIAVSIIGGLVREKEKAKNIIKELELCTEPEANVILTMAQRHLNAIESTSAGRLFDAVSAILGIQKSSTFEGEASMALEFAAEAWQKEHEAKNTENTKNAQNAENVKNAPNAKNGKHTDVKEHEHIFLQTNAIVWQMIEGRRQGEDVGKLAYIFHQLLAMEICAACENVRTQKKCNQVALSGGVFQNRLLLELVEKELLNRKFQVLRHHLIPPNDGGIGLGQAVYGMAYLNKKKQTDSKNVK</sequence>
<dbReference type="InterPro" id="IPR051060">
    <property type="entry name" value="Carbamoyltrans_HypF-like"/>
</dbReference>
<dbReference type="PROSITE" id="PS51160">
    <property type="entry name" value="ACYLPHOSPHATASE_3"/>
    <property type="match status" value="1"/>
</dbReference>
<dbReference type="PIRSF" id="PIRSF006256">
    <property type="entry name" value="CMPcnvr_hdrg_mat"/>
    <property type="match status" value="1"/>
</dbReference>
<evidence type="ECO:0000256" key="9">
    <source>
        <dbReference type="ARBA" id="ARBA00048220"/>
    </source>
</evidence>
<dbReference type="Gene3D" id="3.30.420.360">
    <property type="match status" value="1"/>
</dbReference>
<dbReference type="GO" id="GO:0008270">
    <property type="term" value="F:zinc ion binding"/>
    <property type="evidence" value="ECO:0007669"/>
    <property type="project" value="UniProtKB-KW"/>
</dbReference>
<dbReference type="InterPro" id="IPR001792">
    <property type="entry name" value="Acylphosphatase-like_dom"/>
</dbReference>
<dbReference type="RefSeq" id="WP_117495441.1">
    <property type="nucleotide sequence ID" value="NZ_QSOI01000013.1"/>
</dbReference>
<comment type="similarity">
    <text evidence="2">Belongs to the acylphosphatase family.</text>
</comment>
<keyword evidence="15" id="KW-0808">Transferase</keyword>
<dbReference type="Pfam" id="PF17788">
    <property type="entry name" value="HypF_C"/>
    <property type="match status" value="1"/>
</dbReference>
<dbReference type="Gene3D" id="3.30.420.40">
    <property type="match status" value="1"/>
</dbReference>
<dbReference type="InterPro" id="IPR006070">
    <property type="entry name" value="Sua5-like_dom"/>
</dbReference>
<comment type="catalytic activity">
    <reaction evidence="8">
        <text>an acyl phosphate + H2O = a carboxylate + phosphate + H(+)</text>
        <dbReference type="Rhea" id="RHEA:14965"/>
        <dbReference type="ChEBI" id="CHEBI:15377"/>
        <dbReference type="ChEBI" id="CHEBI:15378"/>
        <dbReference type="ChEBI" id="CHEBI:29067"/>
        <dbReference type="ChEBI" id="CHEBI:43474"/>
        <dbReference type="ChEBI" id="CHEBI:59918"/>
        <dbReference type="EC" id="3.6.1.7"/>
    </reaction>
</comment>
<dbReference type="InterPro" id="IPR017968">
    <property type="entry name" value="Acylphosphatase_CS"/>
</dbReference>
<dbReference type="InterPro" id="IPR004421">
    <property type="entry name" value="Carbamoyltransferase_HypF"/>
</dbReference>
<dbReference type="InterPro" id="IPR055128">
    <property type="entry name" value="HypF_C_2"/>
</dbReference>
<evidence type="ECO:0000256" key="5">
    <source>
        <dbReference type="ARBA" id="ARBA00022723"/>
    </source>
</evidence>
<dbReference type="GO" id="GO:0003725">
    <property type="term" value="F:double-stranded RNA binding"/>
    <property type="evidence" value="ECO:0007669"/>
    <property type="project" value="InterPro"/>
</dbReference>
<dbReference type="InterPro" id="IPR017945">
    <property type="entry name" value="DHBP_synth_RibB-like_a/b_dom"/>
</dbReference>
<keyword evidence="6" id="KW-0863">Zinc-finger</keyword>
<evidence type="ECO:0000256" key="6">
    <source>
        <dbReference type="ARBA" id="ARBA00022771"/>
    </source>
</evidence>
<evidence type="ECO:0000313" key="15">
    <source>
        <dbReference type="EMBL" id="RGI83481.1"/>
    </source>
</evidence>
<keyword evidence="5" id="KW-0479">Metal-binding</keyword>
<dbReference type="Pfam" id="PF01300">
    <property type="entry name" value="Sua5_yciO_yrdC"/>
    <property type="match status" value="1"/>
</dbReference>
<protein>
    <recommendedName>
        <fullName evidence="10">Carbamoyltransferase</fullName>
        <ecNumber evidence="10">6.2.-.-</ecNumber>
    </recommendedName>
</protein>
<dbReference type="SUPFAM" id="SSF55821">
    <property type="entry name" value="YrdC/RibB"/>
    <property type="match status" value="1"/>
</dbReference>
<reference evidence="15 16" key="1">
    <citation type="submission" date="2018-08" db="EMBL/GenBank/DDBJ databases">
        <title>A genome reference for cultivated species of the human gut microbiota.</title>
        <authorList>
            <person name="Zou Y."/>
            <person name="Xue W."/>
            <person name="Luo G."/>
        </authorList>
    </citation>
    <scope>NUCLEOTIDE SEQUENCE [LARGE SCALE GENOMIC DNA]</scope>
    <source>
        <strain evidence="15 16">TM09-19AC</strain>
    </source>
</reference>
<dbReference type="Gene3D" id="3.90.870.50">
    <property type="match status" value="1"/>
</dbReference>
<dbReference type="InterPro" id="IPR041440">
    <property type="entry name" value="HypF_C"/>
</dbReference>
<evidence type="ECO:0000256" key="10">
    <source>
        <dbReference type="PIRNR" id="PIRNR006256"/>
    </source>
</evidence>
<evidence type="ECO:0000256" key="4">
    <source>
        <dbReference type="ARBA" id="ARBA00022598"/>
    </source>
</evidence>
<dbReference type="PANTHER" id="PTHR42959:SF1">
    <property type="entry name" value="CARBAMOYLTRANSFERASE HYPF"/>
    <property type="match status" value="1"/>
</dbReference>
<dbReference type="Gene3D" id="3.30.110.120">
    <property type="match status" value="1"/>
</dbReference>
<accession>A0A3E4F3J3</accession>
<dbReference type="UniPathway" id="UPA00335"/>
<evidence type="ECO:0000256" key="8">
    <source>
        <dbReference type="ARBA" id="ARBA00047645"/>
    </source>
</evidence>
<gene>
    <name evidence="15" type="primary">hypF</name>
    <name evidence="15" type="ORF">DXD84_10795</name>
</gene>
<dbReference type="GO" id="GO:0016874">
    <property type="term" value="F:ligase activity"/>
    <property type="evidence" value="ECO:0007669"/>
    <property type="project" value="UniProtKB-UniRule"/>
</dbReference>
<dbReference type="PROSITE" id="PS51163">
    <property type="entry name" value="YRDC"/>
    <property type="match status" value="1"/>
</dbReference>
<proteinExistence type="inferred from homology"/>
<evidence type="ECO:0000256" key="3">
    <source>
        <dbReference type="ARBA" id="ARBA00008097"/>
    </source>
</evidence>
<keyword evidence="4" id="KW-0436">Ligase</keyword>
<dbReference type="Pfam" id="PF22521">
    <property type="entry name" value="HypF_C_2"/>
    <property type="match status" value="1"/>
</dbReference>
<feature type="region of interest" description="Disordered" evidence="12">
    <location>
        <begin position="644"/>
        <end position="673"/>
    </location>
</feature>
<dbReference type="Pfam" id="PF00708">
    <property type="entry name" value="Acylphosphatase"/>
    <property type="match status" value="1"/>
</dbReference>
<feature type="domain" description="YrdC-like" evidence="14">
    <location>
        <begin position="199"/>
        <end position="390"/>
    </location>
</feature>
<organism evidence="15 16">
    <name type="scientific">Dorea formicigenerans</name>
    <dbReference type="NCBI Taxonomy" id="39486"/>
    <lineage>
        <taxon>Bacteria</taxon>
        <taxon>Bacillati</taxon>
        <taxon>Bacillota</taxon>
        <taxon>Clostridia</taxon>
        <taxon>Lachnospirales</taxon>
        <taxon>Lachnospiraceae</taxon>
        <taxon>Dorea</taxon>
    </lineage>
</organism>
<dbReference type="EC" id="6.2.-.-" evidence="10"/>
<evidence type="ECO:0000256" key="11">
    <source>
        <dbReference type="PROSITE-ProRule" id="PRU00520"/>
    </source>
</evidence>
<dbReference type="GO" id="GO:0003998">
    <property type="term" value="F:acylphosphatase activity"/>
    <property type="evidence" value="ECO:0007669"/>
    <property type="project" value="UniProtKB-EC"/>
</dbReference>
<dbReference type="EMBL" id="QSOI01000013">
    <property type="protein sequence ID" value="RGI83481.1"/>
    <property type="molecule type" value="Genomic_DNA"/>
</dbReference>
<dbReference type="GO" id="GO:0051604">
    <property type="term" value="P:protein maturation"/>
    <property type="evidence" value="ECO:0007669"/>
    <property type="project" value="TreeGrafter"/>
</dbReference>
<evidence type="ECO:0000256" key="2">
    <source>
        <dbReference type="ARBA" id="ARBA00005614"/>
    </source>
</evidence>
<dbReference type="PROSITE" id="PS00150">
    <property type="entry name" value="ACYLPHOSPHATASE_1"/>
    <property type="match status" value="1"/>
</dbReference>
<name>A0A3E4F3J3_9FIRM</name>
<dbReference type="Pfam" id="PF07503">
    <property type="entry name" value="zf-HYPF"/>
    <property type="match status" value="2"/>
</dbReference>
<dbReference type="Proteomes" id="UP000260664">
    <property type="component" value="Unassembled WGS sequence"/>
</dbReference>
<dbReference type="AlphaFoldDB" id="A0A3E4F3J3"/>
<evidence type="ECO:0000256" key="12">
    <source>
        <dbReference type="SAM" id="MobiDB-lite"/>
    </source>
</evidence>
<evidence type="ECO:0000256" key="7">
    <source>
        <dbReference type="ARBA" id="ARBA00022833"/>
    </source>
</evidence>
<evidence type="ECO:0000313" key="16">
    <source>
        <dbReference type="Proteomes" id="UP000260664"/>
    </source>
</evidence>